<organism evidence="2 3">
    <name type="scientific">Solanum tuberosum</name>
    <name type="common">Potato</name>
    <dbReference type="NCBI Taxonomy" id="4113"/>
    <lineage>
        <taxon>Eukaryota</taxon>
        <taxon>Viridiplantae</taxon>
        <taxon>Streptophyta</taxon>
        <taxon>Embryophyta</taxon>
        <taxon>Tracheophyta</taxon>
        <taxon>Spermatophyta</taxon>
        <taxon>Magnoliopsida</taxon>
        <taxon>eudicotyledons</taxon>
        <taxon>Gunneridae</taxon>
        <taxon>Pentapetalae</taxon>
        <taxon>asterids</taxon>
        <taxon>lamiids</taxon>
        <taxon>Solanales</taxon>
        <taxon>Solanaceae</taxon>
        <taxon>Solanoideae</taxon>
        <taxon>Solaneae</taxon>
        <taxon>Solanum</taxon>
    </lineage>
</organism>
<reference evidence="2 3" key="1">
    <citation type="journal article" date="2021" name="bioRxiv">
        <title>Chromosome-scale and haplotype-resolved genome assembly of a tetraploid potato cultivar.</title>
        <authorList>
            <person name="Sun H."/>
            <person name="Jiao W.-B."/>
            <person name="Krause K."/>
            <person name="Campoy J.A."/>
            <person name="Goel M."/>
            <person name="Folz-Donahue K."/>
            <person name="Kukat C."/>
            <person name="Huettel B."/>
            <person name="Schneeberger K."/>
        </authorList>
    </citation>
    <scope>NUCLEOTIDE SEQUENCE [LARGE SCALE GENOMIC DNA]</scope>
    <source>
        <strain evidence="2">SolTubOtavaFocal</strain>
        <tissue evidence="2">Leaves</tissue>
    </source>
</reference>
<keyword evidence="3" id="KW-1185">Reference proteome</keyword>
<feature type="region of interest" description="Disordered" evidence="1">
    <location>
        <begin position="41"/>
        <end position="191"/>
    </location>
</feature>
<comment type="caution">
    <text evidence="2">The sequence shown here is derived from an EMBL/GenBank/DDBJ whole genome shotgun (WGS) entry which is preliminary data.</text>
</comment>
<dbReference type="Proteomes" id="UP000826656">
    <property type="component" value="Unassembled WGS sequence"/>
</dbReference>
<evidence type="ECO:0000313" key="3">
    <source>
        <dbReference type="Proteomes" id="UP000826656"/>
    </source>
</evidence>
<gene>
    <name evidence="2" type="ORF">KY290_010450</name>
</gene>
<accession>A0ABQ7VXU5</accession>
<proteinExistence type="predicted"/>
<sequence length="191" mass="20660">MKWMITMRSRVQETKPLGDFFSSVLASLGGQSYTVHVAHGGGSEAPPCLDPSHTVVARHHHASSHTYPRPEALPPPTPKHRSASGSPTPTLRQRRRASGPPPPTPRHRSASRPPSHSRPETPPCQCLDHPHSSLEALSCLETPHPLPEAPRLPHSRPLPTSTLRHLRASSPPETPSCLEGPPLLPRGTVVP</sequence>
<protein>
    <submittedName>
        <fullName evidence="2">Uncharacterized protein</fullName>
    </submittedName>
</protein>
<dbReference type="EMBL" id="JAIVGD010000005">
    <property type="protein sequence ID" value="KAH0773313.1"/>
    <property type="molecule type" value="Genomic_DNA"/>
</dbReference>
<name>A0ABQ7VXU5_SOLTU</name>
<evidence type="ECO:0000313" key="2">
    <source>
        <dbReference type="EMBL" id="KAH0773313.1"/>
    </source>
</evidence>
<evidence type="ECO:0000256" key="1">
    <source>
        <dbReference type="SAM" id="MobiDB-lite"/>
    </source>
</evidence>